<dbReference type="AlphaFoldDB" id="A0A2M7X3C2"/>
<dbReference type="InterPro" id="IPR023201">
    <property type="entry name" value="SecY_dom_sf"/>
</dbReference>
<evidence type="ECO:0000256" key="1">
    <source>
        <dbReference type="SAM" id="Phobius"/>
    </source>
</evidence>
<keyword evidence="1" id="KW-0812">Transmembrane</keyword>
<accession>A0A2M7X3C2</accession>
<name>A0A2M7X3C2_UNCKA</name>
<keyword evidence="1" id="KW-0472">Membrane</keyword>
<organism evidence="2 3">
    <name type="scientific">candidate division WWE3 bacterium CG_4_9_14_3_um_filter_34_6</name>
    <dbReference type="NCBI Taxonomy" id="1975079"/>
    <lineage>
        <taxon>Bacteria</taxon>
        <taxon>Katanobacteria</taxon>
    </lineage>
</organism>
<evidence type="ECO:0000313" key="2">
    <source>
        <dbReference type="EMBL" id="PJA40619.1"/>
    </source>
</evidence>
<protein>
    <submittedName>
        <fullName evidence="2">Preprotein translocase subunit SecY</fullName>
    </submittedName>
</protein>
<dbReference type="EMBL" id="PFWY01000084">
    <property type="protein sequence ID" value="PJA40619.1"/>
    <property type="molecule type" value="Genomic_DNA"/>
</dbReference>
<reference evidence="3" key="1">
    <citation type="submission" date="2017-09" db="EMBL/GenBank/DDBJ databases">
        <title>Depth-based differentiation of microbial function through sediment-hosted aquifers and enrichment of novel symbionts in the deep terrestrial subsurface.</title>
        <authorList>
            <person name="Probst A.J."/>
            <person name="Ladd B."/>
            <person name="Jarett J.K."/>
            <person name="Geller-Mcgrath D.E."/>
            <person name="Sieber C.M.K."/>
            <person name="Emerson J.B."/>
            <person name="Anantharaman K."/>
            <person name="Thomas B.C."/>
            <person name="Malmstrom R."/>
            <person name="Stieglmeier M."/>
            <person name="Klingl A."/>
            <person name="Woyke T."/>
            <person name="Ryan C.M."/>
            <person name="Banfield J.F."/>
        </authorList>
    </citation>
    <scope>NUCLEOTIDE SEQUENCE [LARGE SCALE GENOMIC DNA]</scope>
</reference>
<proteinExistence type="predicted"/>
<dbReference type="Gene3D" id="1.10.3370.10">
    <property type="entry name" value="SecY subunit domain"/>
    <property type="match status" value="1"/>
</dbReference>
<dbReference type="Proteomes" id="UP000230683">
    <property type="component" value="Unassembled WGS sequence"/>
</dbReference>
<gene>
    <name evidence="2" type="ORF">CO178_01820</name>
</gene>
<feature type="non-terminal residue" evidence="2">
    <location>
        <position position="44"/>
    </location>
</feature>
<evidence type="ECO:0000313" key="3">
    <source>
        <dbReference type="Proteomes" id="UP000230683"/>
    </source>
</evidence>
<sequence>MTNYLVKALKIPQLRSKIVFTLIILAIYRFLAHVPVPNVDTNAL</sequence>
<keyword evidence="1" id="KW-1133">Transmembrane helix</keyword>
<dbReference type="SUPFAM" id="SSF103491">
    <property type="entry name" value="Preprotein translocase SecY subunit"/>
    <property type="match status" value="1"/>
</dbReference>
<comment type="caution">
    <text evidence="2">The sequence shown here is derived from an EMBL/GenBank/DDBJ whole genome shotgun (WGS) entry which is preliminary data.</text>
</comment>
<feature type="transmembrane region" description="Helical" evidence="1">
    <location>
        <begin position="18"/>
        <end position="36"/>
    </location>
</feature>